<dbReference type="STRING" id="71717.A0A4Y7TNT1"/>
<dbReference type="Pfam" id="PF08316">
    <property type="entry name" value="Pal1"/>
    <property type="match status" value="1"/>
</dbReference>
<dbReference type="GO" id="GO:0005737">
    <property type="term" value="C:cytoplasm"/>
    <property type="evidence" value="ECO:0007669"/>
    <property type="project" value="TreeGrafter"/>
</dbReference>
<feature type="compositionally biased region" description="Basic and acidic residues" evidence="1">
    <location>
        <begin position="1"/>
        <end position="10"/>
    </location>
</feature>
<keyword evidence="3" id="KW-1185">Reference proteome</keyword>
<dbReference type="EMBL" id="QPFP01000008">
    <property type="protein sequence ID" value="TEB35189.1"/>
    <property type="molecule type" value="Genomic_DNA"/>
</dbReference>
<feature type="compositionally biased region" description="Basic and acidic residues" evidence="1">
    <location>
        <begin position="51"/>
        <end position="71"/>
    </location>
</feature>
<feature type="compositionally biased region" description="Basic and acidic residues" evidence="1">
    <location>
        <begin position="93"/>
        <end position="104"/>
    </location>
</feature>
<dbReference type="OrthoDB" id="5352132at2759"/>
<organism evidence="2 3">
    <name type="scientific">Coprinellus micaceus</name>
    <name type="common">Glistening ink-cap mushroom</name>
    <name type="synonym">Coprinus micaceus</name>
    <dbReference type="NCBI Taxonomy" id="71717"/>
    <lineage>
        <taxon>Eukaryota</taxon>
        <taxon>Fungi</taxon>
        <taxon>Dikarya</taxon>
        <taxon>Basidiomycota</taxon>
        <taxon>Agaricomycotina</taxon>
        <taxon>Agaricomycetes</taxon>
        <taxon>Agaricomycetidae</taxon>
        <taxon>Agaricales</taxon>
        <taxon>Agaricineae</taxon>
        <taxon>Psathyrellaceae</taxon>
        <taxon>Coprinellus</taxon>
    </lineage>
</organism>
<evidence type="ECO:0000256" key="1">
    <source>
        <dbReference type="SAM" id="MobiDB-lite"/>
    </source>
</evidence>
<evidence type="ECO:0000313" key="3">
    <source>
        <dbReference type="Proteomes" id="UP000298030"/>
    </source>
</evidence>
<feature type="compositionally biased region" description="Basic residues" evidence="1">
    <location>
        <begin position="286"/>
        <end position="297"/>
    </location>
</feature>
<reference evidence="2 3" key="1">
    <citation type="journal article" date="2019" name="Nat. Ecol. Evol.">
        <title>Megaphylogeny resolves global patterns of mushroom evolution.</title>
        <authorList>
            <person name="Varga T."/>
            <person name="Krizsan K."/>
            <person name="Foldi C."/>
            <person name="Dima B."/>
            <person name="Sanchez-Garcia M."/>
            <person name="Sanchez-Ramirez S."/>
            <person name="Szollosi G.J."/>
            <person name="Szarkandi J.G."/>
            <person name="Papp V."/>
            <person name="Albert L."/>
            <person name="Andreopoulos W."/>
            <person name="Angelini C."/>
            <person name="Antonin V."/>
            <person name="Barry K.W."/>
            <person name="Bougher N.L."/>
            <person name="Buchanan P."/>
            <person name="Buyck B."/>
            <person name="Bense V."/>
            <person name="Catcheside P."/>
            <person name="Chovatia M."/>
            <person name="Cooper J."/>
            <person name="Damon W."/>
            <person name="Desjardin D."/>
            <person name="Finy P."/>
            <person name="Geml J."/>
            <person name="Haridas S."/>
            <person name="Hughes K."/>
            <person name="Justo A."/>
            <person name="Karasinski D."/>
            <person name="Kautmanova I."/>
            <person name="Kiss B."/>
            <person name="Kocsube S."/>
            <person name="Kotiranta H."/>
            <person name="LaButti K.M."/>
            <person name="Lechner B.E."/>
            <person name="Liimatainen K."/>
            <person name="Lipzen A."/>
            <person name="Lukacs Z."/>
            <person name="Mihaltcheva S."/>
            <person name="Morgado L.N."/>
            <person name="Niskanen T."/>
            <person name="Noordeloos M.E."/>
            <person name="Ohm R.A."/>
            <person name="Ortiz-Santana B."/>
            <person name="Ovrebo C."/>
            <person name="Racz N."/>
            <person name="Riley R."/>
            <person name="Savchenko A."/>
            <person name="Shiryaev A."/>
            <person name="Soop K."/>
            <person name="Spirin V."/>
            <person name="Szebenyi C."/>
            <person name="Tomsovsky M."/>
            <person name="Tulloss R.E."/>
            <person name="Uehling J."/>
            <person name="Grigoriev I.V."/>
            <person name="Vagvolgyi C."/>
            <person name="Papp T."/>
            <person name="Martin F.M."/>
            <person name="Miettinen O."/>
            <person name="Hibbett D.S."/>
            <person name="Nagy L.G."/>
        </authorList>
    </citation>
    <scope>NUCLEOTIDE SEQUENCE [LARGE SCALE GENOMIC DNA]</scope>
    <source>
        <strain evidence="2 3">FP101781</strain>
    </source>
</reference>
<dbReference type="InterPro" id="IPR013226">
    <property type="entry name" value="Pal1"/>
</dbReference>
<feature type="region of interest" description="Disordered" evidence="1">
    <location>
        <begin position="200"/>
        <end position="361"/>
    </location>
</feature>
<feature type="compositionally biased region" description="Basic and acidic residues" evidence="1">
    <location>
        <begin position="200"/>
        <end position="210"/>
    </location>
</feature>
<proteinExistence type="predicted"/>
<sequence length="415" mass="44879">MSHSTSRPDRSNPFSSSSPDDGHPSSRRRPPPPPPQHTHRTRAMPAATPNEVRDAVRETVKYRRESSERTRPSRSATTTTQPAINPKPTGRRSNSEDAIQEKPRASGGKSRPKKGSQHADVIDRLDFTGVGPMFHHDGPFDACAPSRNKHKAKAPMMAWGGPQDLAKQLAGGQGAYPSPYASNAFSNDYPEPPKKKVDAIAEAWGIHEPEPFEDFSAGGGSGRHDGDTPASSIYNGRGAHRSREESSRGITTTHRSAVPPPQPIFIQDSSEGEQAGSPPASPGFPKRSKSLMQRIRKMRDAPNVPAAPEYDTPPSPNPPGGAPASDGYSRPTHKSQNSFLGRFGVKSNQSAPLYSTNEEPEPYIFINNQNTSNQDKALPPPPPGNPRVQALQQEGARVVRKPSLIKRVGKAVRGK</sequence>
<feature type="compositionally biased region" description="Polar residues" evidence="1">
    <location>
        <begin position="346"/>
        <end position="357"/>
    </location>
</feature>
<protein>
    <recommendedName>
        <fullName evidence="4">Pal1-domain-containing protein</fullName>
    </recommendedName>
</protein>
<name>A0A4Y7TNT1_COPMI</name>
<dbReference type="Proteomes" id="UP000298030">
    <property type="component" value="Unassembled WGS sequence"/>
</dbReference>
<feature type="region of interest" description="Disordered" evidence="1">
    <location>
        <begin position="1"/>
        <end position="120"/>
    </location>
</feature>
<comment type="caution">
    <text evidence="2">The sequence shown here is derived from an EMBL/GenBank/DDBJ whole genome shotgun (WGS) entry which is preliminary data.</text>
</comment>
<evidence type="ECO:0008006" key="4">
    <source>
        <dbReference type="Google" id="ProtNLM"/>
    </source>
</evidence>
<accession>A0A4Y7TNT1</accession>
<evidence type="ECO:0000313" key="2">
    <source>
        <dbReference type="EMBL" id="TEB35189.1"/>
    </source>
</evidence>
<feature type="compositionally biased region" description="Pro residues" evidence="1">
    <location>
        <begin position="311"/>
        <end position="321"/>
    </location>
</feature>
<dbReference type="PANTHER" id="PTHR28307:SF2">
    <property type="entry name" value="PROTEIN PAL1"/>
    <property type="match status" value="1"/>
</dbReference>
<dbReference type="PANTHER" id="PTHR28307">
    <property type="entry name" value="PROTEIN PAL1"/>
    <property type="match status" value="1"/>
</dbReference>
<gene>
    <name evidence="2" type="ORF">FA13DRAFT_1916172</name>
</gene>
<dbReference type="AlphaFoldDB" id="A0A4Y7TNT1"/>